<proteinExistence type="predicted"/>
<dbReference type="GeneID" id="19110490"/>
<dbReference type="KEGG" id="bcom:BAUCODRAFT_268725"/>
<evidence type="ECO:0000313" key="2">
    <source>
        <dbReference type="Proteomes" id="UP000011761"/>
    </source>
</evidence>
<protein>
    <submittedName>
        <fullName evidence="1">Uncharacterized protein</fullName>
    </submittedName>
</protein>
<name>M2MNE1_BAUPA</name>
<sequence>MVIKIGVTNGTMILDPHTQVNPCARLTMAINDAGYSPKAQSLRRSVPSGENVLKPDASFVGRRCYRSSFHLHYMISSVIKLWTALLPGKGRVALCSGSPTRLLAGVLRPREVCPRKVDSRPGRNLERYPTESGLGLALPLLEALAKARGLRISLERKLF</sequence>
<dbReference type="AlphaFoldDB" id="M2MNE1"/>
<dbReference type="Proteomes" id="UP000011761">
    <property type="component" value="Unassembled WGS sequence"/>
</dbReference>
<dbReference type="HOGENOM" id="CLU_1660402_0_0_1"/>
<dbReference type="EMBL" id="KB445561">
    <property type="protein sequence ID" value="EMC92963.1"/>
    <property type="molecule type" value="Genomic_DNA"/>
</dbReference>
<reference evidence="1 2" key="1">
    <citation type="journal article" date="2012" name="PLoS Pathog.">
        <title>Diverse lifestyles and strategies of plant pathogenesis encoded in the genomes of eighteen Dothideomycetes fungi.</title>
        <authorList>
            <person name="Ohm R.A."/>
            <person name="Feau N."/>
            <person name="Henrissat B."/>
            <person name="Schoch C.L."/>
            <person name="Horwitz B.A."/>
            <person name="Barry K.W."/>
            <person name="Condon B.J."/>
            <person name="Copeland A.C."/>
            <person name="Dhillon B."/>
            <person name="Glaser F."/>
            <person name="Hesse C.N."/>
            <person name="Kosti I."/>
            <person name="LaButti K."/>
            <person name="Lindquist E.A."/>
            <person name="Lucas S."/>
            <person name="Salamov A.A."/>
            <person name="Bradshaw R.E."/>
            <person name="Ciuffetti L."/>
            <person name="Hamelin R.C."/>
            <person name="Kema G.H.J."/>
            <person name="Lawrence C."/>
            <person name="Scott J.A."/>
            <person name="Spatafora J.W."/>
            <person name="Turgeon B.G."/>
            <person name="de Wit P.J.G.M."/>
            <person name="Zhong S."/>
            <person name="Goodwin S.B."/>
            <person name="Grigoriev I.V."/>
        </authorList>
    </citation>
    <scope>NUCLEOTIDE SEQUENCE [LARGE SCALE GENOMIC DNA]</scope>
    <source>
        <strain evidence="1 2">UAMH 10762</strain>
    </source>
</reference>
<gene>
    <name evidence="1" type="ORF">BAUCODRAFT_268725</name>
</gene>
<keyword evidence="2" id="KW-1185">Reference proteome</keyword>
<dbReference type="RefSeq" id="XP_007680217.1">
    <property type="nucleotide sequence ID" value="XM_007682027.1"/>
</dbReference>
<organism evidence="1 2">
    <name type="scientific">Baudoinia panamericana (strain UAMH 10762)</name>
    <name type="common">Angels' share fungus</name>
    <name type="synonym">Baudoinia compniacensis (strain UAMH 10762)</name>
    <dbReference type="NCBI Taxonomy" id="717646"/>
    <lineage>
        <taxon>Eukaryota</taxon>
        <taxon>Fungi</taxon>
        <taxon>Dikarya</taxon>
        <taxon>Ascomycota</taxon>
        <taxon>Pezizomycotina</taxon>
        <taxon>Dothideomycetes</taxon>
        <taxon>Dothideomycetidae</taxon>
        <taxon>Mycosphaerellales</taxon>
        <taxon>Teratosphaeriaceae</taxon>
        <taxon>Baudoinia</taxon>
    </lineage>
</organism>
<accession>M2MNE1</accession>
<evidence type="ECO:0000313" key="1">
    <source>
        <dbReference type="EMBL" id="EMC92963.1"/>
    </source>
</evidence>